<dbReference type="GO" id="GO:0047355">
    <property type="term" value="F:CDP-glycerol glycerophosphotransferase activity"/>
    <property type="evidence" value="ECO:0007669"/>
    <property type="project" value="InterPro"/>
</dbReference>
<dbReference type="InterPro" id="IPR001173">
    <property type="entry name" value="Glyco_trans_2-like"/>
</dbReference>
<dbReference type="Gene3D" id="3.40.50.11820">
    <property type="match status" value="2"/>
</dbReference>
<dbReference type="PANTHER" id="PTHR37316:SF3">
    <property type="entry name" value="TEICHOIC ACID GLYCEROL-PHOSPHATE TRANSFERASE"/>
    <property type="match status" value="1"/>
</dbReference>
<comment type="caution">
    <text evidence="8">The sequence shown here is derived from an EMBL/GenBank/DDBJ whole genome shotgun (WGS) entry which is preliminary data.</text>
</comment>
<evidence type="ECO:0000256" key="6">
    <source>
        <dbReference type="ARBA" id="ARBA00023136"/>
    </source>
</evidence>
<dbReference type="Pfam" id="PF00535">
    <property type="entry name" value="Glycos_transf_2"/>
    <property type="match status" value="1"/>
</dbReference>
<dbReference type="Gene3D" id="3.40.50.12580">
    <property type="match status" value="2"/>
</dbReference>
<dbReference type="CDD" id="cd00761">
    <property type="entry name" value="Glyco_tranf_GTA_type"/>
    <property type="match status" value="1"/>
</dbReference>
<protein>
    <submittedName>
        <fullName evidence="8">Glycosyltransferase</fullName>
    </submittedName>
</protein>
<dbReference type="GO" id="GO:0019350">
    <property type="term" value="P:teichoic acid biosynthetic process"/>
    <property type="evidence" value="ECO:0007669"/>
    <property type="project" value="UniProtKB-KW"/>
</dbReference>
<keyword evidence="4 8" id="KW-0808">Transferase</keyword>
<evidence type="ECO:0000256" key="5">
    <source>
        <dbReference type="ARBA" id="ARBA00022944"/>
    </source>
</evidence>
<dbReference type="InterPro" id="IPR007554">
    <property type="entry name" value="Glycerophosphate_synth"/>
</dbReference>
<dbReference type="PANTHER" id="PTHR37316">
    <property type="entry name" value="TEICHOIC ACID GLYCEROL-PHOSPHATE PRIMASE"/>
    <property type="match status" value="1"/>
</dbReference>
<dbReference type="Proteomes" id="UP000298347">
    <property type="component" value="Unassembled WGS sequence"/>
</dbReference>
<dbReference type="EMBL" id="SRJD01000005">
    <property type="protein sequence ID" value="TGA98841.1"/>
    <property type="molecule type" value="Genomic_DNA"/>
</dbReference>
<comment type="similarity">
    <text evidence="2">Belongs to the CDP-glycerol glycerophosphotransferase family.</text>
</comment>
<dbReference type="InterPro" id="IPR043149">
    <property type="entry name" value="TagF_N"/>
</dbReference>
<comment type="subcellular location">
    <subcellularLocation>
        <location evidence="1">Cell membrane</location>
        <topology evidence="1">Peripheral membrane protein</topology>
    </subcellularLocation>
</comment>
<dbReference type="InterPro" id="IPR051612">
    <property type="entry name" value="Teichoic_Acid_Biosynth"/>
</dbReference>
<evidence type="ECO:0000256" key="1">
    <source>
        <dbReference type="ARBA" id="ARBA00004202"/>
    </source>
</evidence>
<dbReference type="RefSeq" id="WP_135347861.1">
    <property type="nucleotide sequence ID" value="NZ_SRJD01000005.1"/>
</dbReference>
<organism evidence="8 9">
    <name type="scientific">Sporolactobacillus shoreae</name>
    <dbReference type="NCBI Taxonomy" id="1465501"/>
    <lineage>
        <taxon>Bacteria</taxon>
        <taxon>Bacillati</taxon>
        <taxon>Bacillota</taxon>
        <taxon>Bacilli</taxon>
        <taxon>Bacillales</taxon>
        <taxon>Sporolactobacillaceae</taxon>
        <taxon>Sporolactobacillus</taxon>
    </lineage>
</organism>
<accession>A0A4Z0GRN2</accession>
<dbReference type="InterPro" id="IPR029044">
    <property type="entry name" value="Nucleotide-diphossugar_trans"/>
</dbReference>
<dbReference type="OrthoDB" id="9811865at2"/>
<sequence length="1572" mass="185788">MNVKISVIVPGYNVSPYIRLCLNALVRQSFKEIQVIMIDDGSSDQTGQIMDEYAAIYENFEVIHQANMGLGAARNVGVSHALGQYITFVDGDDYVADQAYERMYAMAEQTHSDIISGGVRRFHSQAARDSYLHRMAIIDTCRNTHITEHPELLYDTTAWNKLYKKSFWDHQNLSFPENMLYEDIPLTIPAHFLAASVDILEDPVYFWRIREGIDHSITQQRTDIQNFKDRLKALRMLDLFLIQHKVSKPMVEANQLKYLTTDFAVFIDTLRFADSAYVSQFQKLLSSELIKMNPQLFQQIPAKLALVYRLIQQDKMDDVIKITEMSKERSLNFKPYLKEGHWYQKFSVSEITRVQPVCVDESLNAEARIHRICWDEKGKLEITGHAYIQGLDSGRQADVQMKAYLTNLDNQQQIEISVHLFRNPSITKRWGIRRIRGFNPLSRVYNYNWSFFNIKIDPEQALDRIYYGRWSVFLDLTVQNVRKKVRLGAPLKGSNKAGYQFRHQTAFKVKYNGKWQLAIDVYKPDVVIENVEGNPDGFSISGRITRKISDICLTTYNQGNGETRSLMPRISYFDKNRFSFMIPYQLLYDRVLDEINWVIGYRLPGCSVPRTVEGLLREKIKFFQIGKHDLWIENFKPRISIYAAKYRHPVLNHLEFTHHFMNLGLTFPETLNLGTGKQQLVFESEKNAPSVTFDLSSTLSSSNEKNYTIRLNCFDENGDFKWYTAGRWRVFIKIVHENAPEGSSKIKKIPIIWSEELLKSVNVHQNYRYQSIRFSSISGSHRALNFKTDVLRCFMDRTARRRKLIQWYLYPLMRLLPLKKNVIVFESLWGKSFNDNPKAIYEYMGKTYGDRFRYIWFLDNEYTPVTGYAKTVRRYSLLYFYYLSRAKYFVENTTLPDLYVKRYGQIEMQTLHGTFMKKMGLDETVTFNTNYKQTALLKRSGRWDYMLSPNDYMTKIAKRAFLFNRQIVSSGFPKNDKLYQNNYEDYIRSVKERLNLPLNKKIILYAPTFRNRYTFEMRIDLAKLQQCLSSEYVLMLRLHYFVYKYNDIDEYAGFVYNVSAYPDIQDLYLVSDMLVTDYSSVMFDYAHLKKPMMFFAYDLDYYRKSLRGIYLDYEETVPGPIVTTTEELIKNIIELPNSMGYQQKYQMFYDKFCSYGRGDSSEKAVIQLLDPEIVWQSGEHYYRNLWKKKINEWYIRLFKYIGNMPRKNIVLFESFFGRQFSDNPRAIYEYMKVHHPNYQLVWNVSKGHEEVFKREKIPFVIKYSFKGIWKWARAKYWVTNSRWPLWLPKPKHTIYVQTWHGTPLKTLGTDIDHMTMPGMSLERYKKEFTEESRRWDYCIAPNSYSSKIFQRAFELQGSMIQSGYPRNDLLFQKNTIPDIMKIKKKLGIDRDKKIILYMPTWRDNEYSQINHYTFDLKLDLDRMKDEFNGDAVLLLRLHYLIDDQLDLGGYGDFVKDVSEYEDCRELYLISDCLITDYSSAFFDYANLKRPIIFYAYDLCQYANVIRGFYLDLEKEAPGPIVSDIDHLLPAIRDALNFTGNNPYPEFYTRFCGWEDGHSTQRAVEAFLSGNHE</sequence>
<dbReference type="GO" id="GO:0005886">
    <property type="term" value="C:plasma membrane"/>
    <property type="evidence" value="ECO:0007669"/>
    <property type="project" value="UniProtKB-SubCell"/>
</dbReference>
<evidence type="ECO:0000259" key="7">
    <source>
        <dbReference type="Pfam" id="PF00535"/>
    </source>
</evidence>
<keyword evidence="9" id="KW-1185">Reference proteome</keyword>
<dbReference type="SUPFAM" id="SSF53756">
    <property type="entry name" value="UDP-Glycosyltransferase/glycogen phosphorylase"/>
    <property type="match status" value="2"/>
</dbReference>
<gene>
    <name evidence="8" type="ORF">E4665_05805</name>
</gene>
<evidence type="ECO:0000256" key="2">
    <source>
        <dbReference type="ARBA" id="ARBA00010488"/>
    </source>
</evidence>
<feature type="domain" description="Glycosyltransferase 2-like" evidence="7">
    <location>
        <begin position="6"/>
        <end position="135"/>
    </location>
</feature>
<evidence type="ECO:0000256" key="4">
    <source>
        <dbReference type="ARBA" id="ARBA00022679"/>
    </source>
</evidence>
<evidence type="ECO:0000256" key="3">
    <source>
        <dbReference type="ARBA" id="ARBA00022475"/>
    </source>
</evidence>
<evidence type="ECO:0000313" key="8">
    <source>
        <dbReference type="EMBL" id="TGA98841.1"/>
    </source>
</evidence>
<name>A0A4Z0GRN2_9BACL</name>
<keyword evidence="5" id="KW-0777">Teichoic acid biosynthesis</keyword>
<dbReference type="Gene3D" id="3.90.550.10">
    <property type="entry name" value="Spore Coat Polysaccharide Biosynthesis Protein SpsA, Chain A"/>
    <property type="match status" value="1"/>
</dbReference>
<dbReference type="InterPro" id="IPR043148">
    <property type="entry name" value="TagF_C"/>
</dbReference>
<dbReference type="SUPFAM" id="SSF53448">
    <property type="entry name" value="Nucleotide-diphospho-sugar transferases"/>
    <property type="match status" value="1"/>
</dbReference>
<evidence type="ECO:0000313" key="9">
    <source>
        <dbReference type="Proteomes" id="UP000298347"/>
    </source>
</evidence>
<proteinExistence type="inferred from homology"/>
<reference evidence="8 9" key="1">
    <citation type="journal article" date="2015" name="Int. J. Syst. Evol. Microbiol.">
        <title>Sporolactobacillus shoreae sp. nov. and Sporolactobacillus spathodeae sp. nov., two spore-forming lactic acid bacteria isolated from tree barks in Thailand.</title>
        <authorList>
            <person name="Thamacharoensuk T."/>
            <person name="Kitahara M."/>
            <person name="Ohkuma M."/>
            <person name="Thongchul N."/>
            <person name="Tanasupawat S."/>
        </authorList>
    </citation>
    <scope>NUCLEOTIDE SEQUENCE [LARGE SCALE GENOMIC DNA]</scope>
    <source>
        <strain evidence="8 9">BK92</strain>
    </source>
</reference>
<keyword evidence="6" id="KW-0472">Membrane</keyword>
<dbReference type="Pfam" id="PF04464">
    <property type="entry name" value="Glyphos_transf"/>
    <property type="match status" value="2"/>
</dbReference>
<keyword evidence="3" id="KW-1003">Cell membrane</keyword>